<dbReference type="Proteomes" id="UP001437256">
    <property type="component" value="Unassembled WGS sequence"/>
</dbReference>
<dbReference type="Pfam" id="PF01753">
    <property type="entry name" value="zf-MYND"/>
    <property type="match status" value="1"/>
</dbReference>
<keyword evidence="6" id="KW-1185">Reference proteome</keyword>
<protein>
    <recommendedName>
        <fullName evidence="4">MYND-type domain-containing protein</fullName>
    </recommendedName>
</protein>
<evidence type="ECO:0000313" key="6">
    <source>
        <dbReference type="Proteomes" id="UP001437256"/>
    </source>
</evidence>
<evidence type="ECO:0000256" key="2">
    <source>
        <dbReference type="ARBA" id="ARBA00022771"/>
    </source>
</evidence>
<comment type="caution">
    <text evidence="5">The sequence shown here is derived from an EMBL/GenBank/DDBJ whole genome shotgun (WGS) entry which is preliminary data.</text>
</comment>
<accession>A0ABR2ZGY1</accession>
<dbReference type="InterPro" id="IPR002893">
    <property type="entry name" value="Znf_MYND"/>
</dbReference>
<dbReference type="Gene3D" id="6.10.140.2220">
    <property type="match status" value="1"/>
</dbReference>
<dbReference type="EMBL" id="JBBXMP010000168">
    <property type="protein sequence ID" value="KAL0060608.1"/>
    <property type="molecule type" value="Genomic_DNA"/>
</dbReference>
<keyword evidence="3" id="KW-0862">Zinc</keyword>
<evidence type="ECO:0000313" key="5">
    <source>
        <dbReference type="EMBL" id="KAL0060608.1"/>
    </source>
</evidence>
<evidence type="ECO:0000256" key="3">
    <source>
        <dbReference type="ARBA" id="ARBA00022833"/>
    </source>
</evidence>
<organism evidence="5 6">
    <name type="scientific">Marasmius tenuissimus</name>
    <dbReference type="NCBI Taxonomy" id="585030"/>
    <lineage>
        <taxon>Eukaryota</taxon>
        <taxon>Fungi</taxon>
        <taxon>Dikarya</taxon>
        <taxon>Basidiomycota</taxon>
        <taxon>Agaricomycotina</taxon>
        <taxon>Agaricomycetes</taxon>
        <taxon>Agaricomycetidae</taxon>
        <taxon>Agaricales</taxon>
        <taxon>Marasmiineae</taxon>
        <taxon>Marasmiaceae</taxon>
        <taxon>Marasmius</taxon>
    </lineage>
</organism>
<reference evidence="5 6" key="1">
    <citation type="submission" date="2024-05" db="EMBL/GenBank/DDBJ databases">
        <title>A draft genome resource for the thread blight pathogen Marasmius tenuissimus strain MS-2.</title>
        <authorList>
            <person name="Yulfo-Soto G.E."/>
            <person name="Baruah I.K."/>
            <person name="Amoako-Attah I."/>
            <person name="Bukari Y."/>
            <person name="Meinhardt L.W."/>
            <person name="Bailey B.A."/>
            <person name="Cohen S.P."/>
        </authorList>
    </citation>
    <scope>NUCLEOTIDE SEQUENCE [LARGE SCALE GENOMIC DNA]</scope>
    <source>
        <strain evidence="5 6">MS-2</strain>
    </source>
</reference>
<dbReference type="SUPFAM" id="SSF144232">
    <property type="entry name" value="HIT/MYND zinc finger-like"/>
    <property type="match status" value="1"/>
</dbReference>
<evidence type="ECO:0000259" key="4">
    <source>
        <dbReference type="Pfam" id="PF01753"/>
    </source>
</evidence>
<keyword evidence="2" id="KW-0863">Zinc-finger</keyword>
<keyword evidence="1" id="KW-0479">Metal-binding</keyword>
<sequence length="293" mass="34041">MAHDTMIEEPWEKILAGISRLLVYPSTLRYFTKAVRSLTKLDWESLETLEDILQSNSNKVWTRWTQTKAWAYEIKSYRRVLKEKGALWLCIYERAIYCSRACQRPDWANGHRNQCKIASSQVDDTDGSEQYELLDWNEVHFFLELTKFMVQKHTRHIAEEDDDLLKGRGKSTPDLRMLKRTKKNPIVLVDFEMSFASPTTDDVYVIHPNSLECFLEPRFEEDSLVLLMDQVIERWLEPEYNQDTILVVGLFASGKRGSPIHIDHLAGFPLVTSGVGAPNHIHADRRLAEDILD</sequence>
<gene>
    <name evidence="5" type="ORF">AAF712_012611</name>
</gene>
<proteinExistence type="predicted"/>
<evidence type="ECO:0000256" key="1">
    <source>
        <dbReference type="ARBA" id="ARBA00022723"/>
    </source>
</evidence>
<name>A0ABR2ZGY1_9AGAR</name>
<feature type="domain" description="MYND-type" evidence="4">
    <location>
        <begin position="94"/>
        <end position="115"/>
    </location>
</feature>